<protein>
    <submittedName>
        <fullName evidence="1">Uncharacterized protein</fullName>
    </submittedName>
</protein>
<sequence>MAKWSLLACFHASSTPLALLTNEASYTRPGFIDRRWVVLLGQRSGVLLKSDAALTPVVTQPLSAAGDRLMLAGHHPSTHGPVEGLPPARRSQWPPLIAQSRLPRAAVCCPEDLIVSNFS</sequence>
<dbReference type="EMBL" id="MU003506">
    <property type="protein sequence ID" value="KAF2471081.1"/>
    <property type="molecule type" value="Genomic_DNA"/>
</dbReference>
<name>A0ACB6QY07_9PLEO</name>
<keyword evidence="2" id="KW-1185">Reference proteome</keyword>
<comment type="caution">
    <text evidence="1">The sequence shown here is derived from an EMBL/GenBank/DDBJ whole genome shotgun (WGS) entry which is preliminary data.</text>
</comment>
<dbReference type="Proteomes" id="UP000799755">
    <property type="component" value="Unassembled WGS sequence"/>
</dbReference>
<evidence type="ECO:0000313" key="2">
    <source>
        <dbReference type="Proteomes" id="UP000799755"/>
    </source>
</evidence>
<organism evidence="1 2">
    <name type="scientific">Lindgomyces ingoldianus</name>
    <dbReference type="NCBI Taxonomy" id="673940"/>
    <lineage>
        <taxon>Eukaryota</taxon>
        <taxon>Fungi</taxon>
        <taxon>Dikarya</taxon>
        <taxon>Ascomycota</taxon>
        <taxon>Pezizomycotina</taxon>
        <taxon>Dothideomycetes</taxon>
        <taxon>Pleosporomycetidae</taxon>
        <taxon>Pleosporales</taxon>
        <taxon>Lindgomycetaceae</taxon>
        <taxon>Lindgomyces</taxon>
    </lineage>
</organism>
<proteinExistence type="predicted"/>
<gene>
    <name evidence="1" type="ORF">BDR25DRAFT_342842</name>
</gene>
<evidence type="ECO:0000313" key="1">
    <source>
        <dbReference type="EMBL" id="KAF2471081.1"/>
    </source>
</evidence>
<reference evidence="1" key="1">
    <citation type="journal article" date="2020" name="Stud. Mycol.">
        <title>101 Dothideomycetes genomes: a test case for predicting lifestyles and emergence of pathogens.</title>
        <authorList>
            <person name="Haridas S."/>
            <person name="Albert R."/>
            <person name="Binder M."/>
            <person name="Bloem J."/>
            <person name="Labutti K."/>
            <person name="Salamov A."/>
            <person name="Andreopoulos B."/>
            <person name="Baker S."/>
            <person name="Barry K."/>
            <person name="Bills G."/>
            <person name="Bluhm B."/>
            <person name="Cannon C."/>
            <person name="Castanera R."/>
            <person name="Culley D."/>
            <person name="Daum C."/>
            <person name="Ezra D."/>
            <person name="Gonzalez J."/>
            <person name="Henrissat B."/>
            <person name="Kuo A."/>
            <person name="Liang C."/>
            <person name="Lipzen A."/>
            <person name="Lutzoni F."/>
            <person name="Magnuson J."/>
            <person name="Mondo S."/>
            <person name="Nolan M."/>
            <person name="Ohm R."/>
            <person name="Pangilinan J."/>
            <person name="Park H.-J."/>
            <person name="Ramirez L."/>
            <person name="Alfaro M."/>
            <person name="Sun H."/>
            <person name="Tritt A."/>
            <person name="Yoshinaga Y."/>
            <person name="Zwiers L.-H."/>
            <person name="Turgeon B."/>
            <person name="Goodwin S."/>
            <person name="Spatafora J."/>
            <person name="Crous P."/>
            <person name="Grigoriev I."/>
        </authorList>
    </citation>
    <scope>NUCLEOTIDE SEQUENCE</scope>
    <source>
        <strain evidence="1">ATCC 200398</strain>
    </source>
</reference>
<accession>A0ACB6QY07</accession>